<comment type="function">
    <text evidence="9">Catalyzes the reduction of all-trans-retinal to all-trans-retinol in the presence of NADPH.</text>
</comment>
<keyword evidence="14" id="KW-1185">Reference proteome</keyword>
<dbReference type="Gene3D" id="3.40.50.720">
    <property type="entry name" value="NAD(P)-binding Rossmann-like Domain"/>
    <property type="match status" value="1"/>
</dbReference>
<dbReference type="AlphaFoldDB" id="T1IBK9"/>
<dbReference type="VEuPathDB" id="VectorBase:RPRC013679"/>
<keyword evidence="7" id="KW-0443">Lipid metabolism</keyword>
<evidence type="ECO:0000256" key="7">
    <source>
        <dbReference type="ARBA" id="ARBA00023098"/>
    </source>
</evidence>
<evidence type="ECO:0000256" key="12">
    <source>
        <dbReference type="RuleBase" id="RU000363"/>
    </source>
</evidence>
<dbReference type="PRINTS" id="PR00081">
    <property type="entry name" value="GDHRDH"/>
</dbReference>
<organism evidence="13 14">
    <name type="scientific">Rhodnius prolixus</name>
    <name type="common">Triatomid bug</name>
    <dbReference type="NCBI Taxonomy" id="13249"/>
    <lineage>
        <taxon>Eukaryota</taxon>
        <taxon>Metazoa</taxon>
        <taxon>Ecdysozoa</taxon>
        <taxon>Arthropoda</taxon>
        <taxon>Hexapoda</taxon>
        <taxon>Insecta</taxon>
        <taxon>Pterygota</taxon>
        <taxon>Neoptera</taxon>
        <taxon>Paraneoptera</taxon>
        <taxon>Hemiptera</taxon>
        <taxon>Heteroptera</taxon>
        <taxon>Panheteroptera</taxon>
        <taxon>Cimicomorpha</taxon>
        <taxon>Reduviidae</taxon>
        <taxon>Triatominae</taxon>
        <taxon>Rhodnius</taxon>
    </lineage>
</organism>
<evidence type="ECO:0000256" key="10">
    <source>
        <dbReference type="ARBA" id="ARBA00068717"/>
    </source>
</evidence>
<evidence type="ECO:0000313" key="14">
    <source>
        <dbReference type="Proteomes" id="UP000015103"/>
    </source>
</evidence>
<evidence type="ECO:0000256" key="3">
    <source>
        <dbReference type="ARBA" id="ARBA00022692"/>
    </source>
</evidence>
<dbReference type="PANTHER" id="PTHR24322:SF736">
    <property type="entry name" value="RETINOL DEHYDROGENASE 10"/>
    <property type="match status" value="1"/>
</dbReference>
<name>T1IBK9_RHOPR</name>
<evidence type="ECO:0000256" key="11">
    <source>
        <dbReference type="ARBA" id="ARBA00082544"/>
    </source>
</evidence>
<comment type="subcellular location">
    <subcellularLocation>
        <location evidence="1">Membrane</location>
        <topology evidence="1">Multi-pass membrane protein</topology>
    </subcellularLocation>
</comment>
<dbReference type="FunCoup" id="T1IBK9">
    <property type="interactions" value="1"/>
</dbReference>
<keyword evidence="8" id="KW-0472">Membrane</keyword>
<dbReference type="GO" id="GO:0016020">
    <property type="term" value="C:membrane"/>
    <property type="evidence" value="ECO:0007669"/>
    <property type="project" value="UniProtKB-SubCell"/>
</dbReference>
<dbReference type="STRING" id="13249.T1IBK9"/>
<dbReference type="EnsemblMetazoa" id="RPRC013679-RA">
    <property type="protein sequence ID" value="RPRC013679-PA"/>
    <property type="gene ID" value="RPRC013679"/>
</dbReference>
<dbReference type="HOGENOM" id="CLU_010194_2_5_1"/>
<dbReference type="SUPFAM" id="SSF51735">
    <property type="entry name" value="NAD(P)-binding Rossmann-fold domains"/>
    <property type="match status" value="1"/>
</dbReference>
<evidence type="ECO:0000256" key="4">
    <source>
        <dbReference type="ARBA" id="ARBA00022857"/>
    </source>
</evidence>
<evidence type="ECO:0000256" key="9">
    <source>
        <dbReference type="ARBA" id="ARBA00059620"/>
    </source>
</evidence>
<dbReference type="PANTHER" id="PTHR24322">
    <property type="entry name" value="PKSB"/>
    <property type="match status" value="1"/>
</dbReference>
<dbReference type="GO" id="GO:0052650">
    <property type="term" value="F:all-trans-retinol dehydrogenase (NADP+) activity"/>
    <property type="evidence" value="ECO:0007669"/>
    <property type="project" value="UniProtKB-ARBA"/>
</dbReference>
<dbReference type="eggNOG" id="KOG1201">
    <property type="taxonomic scope" value="Eukaryota"/>
</dbReference>
<proteinExistence type="inferred from homology"/>
<dbReference type="InterPro" id="IPR002347">
    <property type="entry name" value="SDR_fam"/>
</dbReference>
<dbReference type="CDD" id="cd05339">
    <property type="entry name" value="17beta-HSDXI-like_SDR_c"/>
    <property type="match status" value="1"/>
</dbReference>
<evidence type="ECO:0000256" key="1">
    <source>
        <dbReference type="ARBA" id="ARBA00004141"/>
    </source>
</evidence>
<dbReference type="Pfam" id="PF00106">
    <property type="entry name" value="adh_short"/>
    <property type="match status" value="1"/>
</dbReference>
<keyword evidence="6" id="KW-0560">Oxidoreductase</keyword>
<accession>T1IBK9</accession>
<evidence type="ECO:0000256" key="2">
    <source>
        <dbReference type="ARBA" id="ARBA00006484"/>
    </source>
</evidence>
<dbReference type="PRINTS" id="PR00080">
    <property type="entry name" value="SDRFAMILY"/>
</dbReference>
<dbReference type="Proteomes" id="UP000015103">
    <property type="component" value="Unassembled WGS sequence"/>
</dbReference>
<keyword evidence="3" id="KW-0812">Transmembrane</keyword>
<dbReference type="InterPro" id="IPR036291">
    <property type="entry name" value="NAD(P)-bd_dom_sf"/>
</dbReference>
<evidence type="ECO:0000313" key="13">
    <source>
        <dbReference type="EnsemblMetazoa" id="RPRC013679-PA"/>
    </source>
</evidence>
<keyword evidence="4" id="KW-0521">NADP</keyword>
<dbReference type="GO" id="GO:0005811">
    <property type="term" value="C:lipid droplet"/>
    <property type="evidence" value="ECO:0007669"/>
    <property type="project" value="TreeGrafter"/>
</dbReference>
<sequence length="306" mass="33611">MLLRLYSIGILFLDILSMMLKACYASLEAIYLAIIPPAEKSVAGEIVLVTGAGHGIGQELAVQFGELGAVVVCLDINEKGNEETIQLLKEKGCTRAHAYKCDVTSREEVLATVDRITKEVGAVTVLVNNAGIMPCHRFLDHKPEEIKKMFDVNILSHFWLLEAVLPDMVNKNHGHIVALSSIAGLVGLKNLVPYCATKFAVKGLMESLIEEFREEGKAPDVKFTCIFPYMVNTGLCKKPKIRFEGVMGLVSPKDCASDIIKAMRRNALGVTIRSFLLVIHDVVRLFPHKVGQIVKDFCDSGVEAVD</sequence>
<protein>
    <recommendedName>
        <fullName evidence="10">Short-chain dehydrogenase/reductase 3</fullName>
    </recommendedName>
    <alternativeName>
        <fullName evidence="11">Retinal short-chain dehydrogenase/reductase 1</fullName>
    </alternativeName>
</protein>
<dbReference type="OMA" id="GHIICLS"/>
<keyword evidence="5" id="KW-1133">Transmembrane helix</keyword>
<dbReference type="EMBL" id="ACPB03013753">
    <property type="status" value="NOT_ANNOTATED_CDS"/>
    <property type="molecule type" value="Genomic_DNA"/>
</dbReference>
<comment type="similarity">
    <text evidence="2 12">Belongs to the short-chain dehydrogenases/reductases (SDR) family.</text>
</comment>
<evidence type="ECO:0000256" key="6">
    <source>
        <dbReference type="ARBA" id="ARBA00023002"/>
    </source>
</evidence>
<dbReference type="FunFam" id="3.40.50.720:FF:000131">
    <property type="entry name" value="Short-chain dehydrogenase/reductase 3"/>
    <property type="match status" value="1"/>
</dbReference>
<evidence type="ECO:0000256" key="5">
    <source>
        <dbReference type="ARBA" id="ARBA00022989"/>
    </source>
</evidence>
<evidence type="ECO:0000256" key="8">
    <source>
        <dbReference type="ARBA" id="ARBA00023136"/>
    </source>
</evidence>
<reference evidence="13" key="1">
    <citation type="submission" date="2015-05" db="UniProtKB">
        <authorList>
            <consortium name="EnsemblMetazoa"/>
        </authorList>
    </citation>
    <scope>IDENTIFICATION</scope>
</reference>
<dbReference type="InParanoid" id="T1IBK9"/>